<reference evidence="3" key="1">
    <citation type="submission" date="2016-10" db="EMBL/GenBank/DDBJ databases">
        <authorList>
            <person name="Varghese N."/>
            <person name="Submissions S."/>
        </authorList>
    </citation>
    <scope>NUCLEOTIDE SEQUENCE [LARGE SCALE GENOMIC DNA]</scope>
    <source>
        <strain evidence="3">DSM 23445</strain>
    </source>
</reference>
<dbReference type="PANTHER" id="PTHR48079:SF6">
    <property type="entry name" value="NAD(P)-BINDING DOMAIN-CONTAINING PROTEIN-RELATED"/>
    <property type="match status" value="1"/>
</dbReference>
<dbReference type="GO" id="GO:0004029">
    <property type="term" value="F:aldehyde dehydrogenase (NAD+) activity"/>
    <property type="evidence" value="ECO:0007669"/>
    <property type="project" value="TreeGrafter"/>
</dbReference>
<dbReference type="Pfam" id="PF03446">
    <property type="entry name" value="NAD_binding_2"/>
    <property type="match status" value="1"/>
</dbReference>
<sequence>MTKVSIIGLGWIGLPLAYVLQEKGYEVVGSTTTAEKQAKLKEQNINAIQFSLAPFPQGKGFQELFTSEVLVINIPPRSRTTDGQVYLEQLKFLRSMVDQSSIKKVIFVSSTGIYPEQNRAEAYTEIEEIVSENTGNITLLKGENTFKGLNNLTIVRFGGLLGDDRIPGKYVAGKENVNGNTRVNFIYRNDAARMLAWIIEKELWNETYNGVAPTHALRKDIYERNVQDLGLEGPKSYQNAALGNDRLVSGHKILETGFEFDFPNPLDFPYFKIT</sequence>
<accession>A0A1I7AVN3</accession>
<protein>
    <submittedName>
        <fullName evidence="2">Nucleoside-diphosphate-sugar epimerase</fullName>
    </submittedName>
</protein>
<dbReference type="OrthoDB" id="751203at2"/>
<dbReference type="InterPro" id="IPR006115">
    <property type="entry name" value="6PGDH_NADP-bd"/>
</dbReference>
<dbReference type="EMBL" id="FPBF01000002">
    <property type="protein sequence ID" value="SFT78999.1"/>
    <property type="molecule type" value="Genomic_DNA"/>
</dbReference>
<name>A0A1I7AVN3_9BACT</name>
<organism evidence="2 3">
    <name type="scientific">Algoriphagus locisalis</name>
    <dbReference type="NCBI Taxonomy" id="305507"/>
    <lineage>
        <taxon>Bacteria</taxon>
        <taxon>Pseudomonadati</taxon>
        <taxon>Bacteroidota</taxon>
        <taxon>Cytophagia</taxon>
        <taxon>Cytophagales</taxon>
        <taxon>Cyclobacteriaceae</taxon>
        <taxon>Algoriphagus</taxon>
    </lineage>
</organism>
<evidence type="ECO:0000313" key="3">
    <source>
        <dbReference type="Proteomes" id="UP000199673"/>
    </source>
</evidence>
<dbReference type="GO" id="GO:0050661">
    <property type="term" value="F:NADP binding"/>
    <property type="evidence" value="ECO:0007669"/>
    <property type="project" value="InterPro"/>
</dbReference>
<keyword evidence="3" id="KW-1185">Reference proteome</keyword>
<evidence type="ECO:0000259" key="1">
    <source>
        <dbReference type="Pfam" id="PF03446"/>
    </source>
</evidence>
<dbReference type="STRING" id="305507.SAMN04489724_2242"/>
<dbReference type="InterPro" id="IPR051783">
    <property type="entry name" value="NAD(P)-dependent_oxidoreduct"/>
</dbReference>
<proteinExistence type="predicted"/>
<dbReference type="Proteomes" id="UP000199673">
    <property type="component" value="Unassembled WGS sequence"/>
</dbReference>
<dbReference type="AlphaFoldDB" id="A0A1I7AVN3"/>
<gene>
    <name evidence="2" type="ORF">SAMN04489724_2242</name>
</gene>
<dbReference type="PANTHER" id="PTHR48079">
    <property type="entry name" value="PROTEIN YEEZ"/>
    <property type="match status" value="1"/>
</dbReference>
<dbReference type="Gene3D" id="3.40.50.720">
    <property type="entry name" value="NAD(P)-binding Rossmann-like Domain"/>
    <property type="match status" value="1"/>
</dbReference>
<dbReference type="RefSeq" id="WP_091692819.1">
    <property type="nucleotide sequence ID" value="NZ_FPBF01000002.1"/>
</dbReference>
<feature type="domain" description="6-phosphogluconate dehydrogenase NADP-binding" evidence="1">
    <location>
        <begin position="3"/>
        <end position="48"/>
    </location>
</feature>
<evidence type="ECO:0000313" key="2">
    <source>
        <dbReference type="EMBL" id="SFT78999.1"/>
    </source>
</evidence>
<dbReference type="InterPro" id="IPR036291">
    <property type="entry name" value="NAD(P)-bd_dom_sf"/>
</dbReference>
<dbReference type="GO" id="GO:0005737">
    <property type="term" value="C:cytoplasm"/>
    <property type="evidence" value="ECO:0007669"/>
    <property type="project" value="TreeGrafter"/>
</dbReference>
<dbReference type="SUPFAM" id="SSF51735">
    <property type="entry name" value="NAD(P)-binding Rossmann-fold domains"/>
    <property type="match status" value="1"/>
</dbReference>